<reference evidence="3" key="1">
    <citation type="journal article" date="2023" name="Int. J. Syst. Evol. Microbiol.">
        <title>&lt;i&gt;Holtiella tumoricola&lt;/i&gt; gen. nov. sp. nov., isolated from a human clinical sample.</title>
        <authorList>
            <person name="Allen-Vercoe E."/>
            <person name="Daigneault M.C."/>
            <person name="Vancuren S.J."/>
            <person name="Cochrane K."/>
            <person name="O'Neal L.L."/>
            <person name="Sankaranarayanan K."/>
            <person name="Lawson P.A."/>
        </authorList>
    </citation>
    <scope>NUCLEOTIDE SEQUENCE</scope>
    <source>
        <strain evidence="3">CC70A</strain>
    </source>
</reference>
<protein>
    <submittedName>
        <fullName evidence="3">Glycoside hydrolase family 3 C-terminal domain-containing protein</fullName>
    </submittedName>
</protein>
<evidence type="ECO:0000259" key="2">
    <source>
        <dbReference type="SMART" id="SM01217"/>
    </source>
</evidence>
<dbReference type="InterPro" id="IPR036962">
    <property type="entry name" value="Glyco_hydro_3_N_sf"/>
</dbReference>
<dbReference type="Gene3D" id="3.40.50.1700">
    <property type="entry name" value="Glycoside hydrolase family 3 C-terminal domain"/>
    <property type="match status" value="1"/>
</dbReference>
<dbReference type="PANTHER" id="PTHR30620:SF123">
    <property type="entry name" value="BETA-XYLOSIDASE"/>
    <property type="match status" value="1"/>
</dbReference>
<dbReference type="InterPro" id="IPR036881">
    <property type="entry name" value="Glyco_hydro_3_C_sf"/>
</dbReference>
<dbReference type="AlphaFoldDB" id="A0AA42DQA1"/>
<accession>A0AA42DQA1</accession>
<dbReference type="EMBL" id="JAQIFT010000061">
    <property type="protein sequence ID" value="MDA3733283.1"/>
    <property type="molecule type" value="Genomic_DNA"/>
</dbReference>
<dbReference type="PANTHER" id="PTHR30620">
    <property type="entry name" value="PERIPLASMIC BETA-GLUCOSIDASE-RELATED"/>
    <property type="match status" value="1"/>
</dbReference>
<dbReference type="SUPFAM" id="SSF51445">
    <property type="entry name" value="(Trans)glycosidases"/>
    <property type="match status" value="1"/>
</dbReference>
<dbReference type="InterPro" id="IPR026891">
    <property type="entry name" value="Fn3-like"/>
</dbReference>
<dbReference type="PRINTS" id="PR00133">
    <property type="entry name" value="GLHYDRLASE3"/>
</dbReference>
<dbReference type="Pfam" id="PF01915">
    <property type="entry name" value="Glyco_hydro_3_C"/>
    <property type="match status" value="1"/>
</dbReference>
<dbReference type="InterPro" id="IPR013783">
    <property type="entry name" value="Ig-like_fold"/>
</dbReference>
<evidence type="ECO:0000256" key="1">
    <source>
        <dbReference type="ARBA" id="ARBA00022801"/>
    </source>
</evidence>
<dbReference type="InterPro" id="IPR002772">
    <property type="entry name" value="Glyco_hydro_3_C"/>
</dbReference>
<keyword evidence="1 3" id="KW-0378">Hydrolase</keyword>
<dbReference type="InterPro" id="IPR017853">
    <property type="entry name" value="GH"/>
</dbReference>
<dbReference type="InterPro" id="IPR051915">
    <property type="entry name" value="Cellulose_Degrad_GH3"/>
</dbReference>
<feature type="domain" description="Fibronectin type III-like" evidence="2">
    <location>
        <begin position="679"/>
        <end position="748"/>
    </location>
</feature>
<name>A0AA42DQA1_9FIRM</name>
<dbReference type="GO" id="GO:0009251">
    <property type="term" value="P:glucan catabolic process"/>
    <property type="evidence" value="ECO:0007669"/>
    <property type="project" value="TreeGrafter"/>
</dbReference>
<dbReference type="SMART" id="SM01217">
    <property type="entry name" value="Fn3_like"/>
    <property type="match status" value="1"/>
</dbReference>
<evidence type="ECO:0000313" key="4">
    <source>
        <dbReference type="Proteomes" id="UP001169242"/>
    </source>
</evidence>
<sequence>MTEKFRDASLTPSERAQDLLPRLTLREKVGQINQKLYGFQAYERKDDEIILTKHLTDEVEYYGGLGTLYGLYRADPWANKDFETGIVTELAPKAYNKVQAFVMSHSRFGIPALMSTECPHGHQALDGYLLPVNLSMGATFNPPLIEAAYQVCGAQMKSMGVDLGLISALDVLRDPRWGRSEECYSEDPYLSARMAESAVIGCESQGVLSVIKHFCAQGEGTGGVNASAARIGERELREIHLPSTKAAVAAGASGVMAAYNEIDGVPCHANSHLLKDILRDEFGFKGVVMADGVAVDRLNELTGDFARSGALALRSGVTMSLWDVGFSKLEEAVEKGYITEEEIDEAALAILTLKFAQGLFEHPFLDEETATPTFTYEKYPQSLNLARESVVLLKNENNILPLQLDGVKSIAVIGPNADEVYHQLGDYTPPIKESQGISLLTGLKTLVGEDVALHFHKGSNIMDGTQEELEESVKLASTCDLVILALGGSSSRFKGAKFDTNGAAILEEGSLQMDCGEGVDCAHLELSGLQNELAERIFALNKPTVSIIIAGRPYAIPRIAEATDALLYSFYPGPVGGQALAEILLGKISPSGRLPVSIPYSAAQLPVYYNHKTSYPAMVYHNEKSKPLFSFGVGLDYTTYNYSEVAANTLTLSKAELLKGTCFTFAVDITNTGDRVGAPVPLLFIKDNQASTIRRDRELKSFNKAFVQPNETRRYNLALDSEDLSVWDANMQFTLEPGTFTLTLEDKGNIIWTTQIEVTP</sequence>
<organism evidence="3 4">
    <name type="scientific">Holtiella tumoricola</name>
    <dbReference type="NCBI Taxonomy" id="3018743"/>
    <lineage>
        <taxon>Bacteria</taxon>
        <taxon>Bacillati</taxon>
        <taxon>Bacillota</taxon>
        <taxon>Clostridia</taxon>
        <taxon>Lachnospirales</taxon>
        <taxon>Cellulosilyticaceae</taxon>
        <taxon>Holtiella</taxon>
    </lineage>
</organism>
<dbReference type="Gene3D" id="3.20.20.300">
    <property type="entry name" value="Glycoside hydrolase, family 3, N-terminal domain"/>
    <property type="match status" value="1"/>
</dbReference>
<proteinExistence type="predicted"/>
<dbReference type="GO" id="GO:0008422">
    <property type="term" value="F:beta-glucosidase activity"/>
    <property type="evidence" value="ECO:0007669"/>
    <property type="project" value="TreeGrafter"/>
</dbReference>
<comment type="caution">
    <text evidence="3">The sequence shown here is derived from an EMBL/GenBank/DDBJ whole genome shotgun (WGS) entry which is preliminary data.</text>
</comment>
<keyword evidence="4" id="KW-1185">Reference proteome</keyword>
<dbReference type="InterPro" id="IPR001764">
    <property type="entry name" value="Glyco_hydro_3_N"/>
</dbReference>
<dbReference type="Gene3D" id="2.60.40.10">
    <property type="entry name" value="Immunoglobulins"/>
    <property type="match status" value="1"/>
</dbReference>
<dbReference type="Pfam" id="PF14310">
    <property type="entry name" value="Fn3-like"/>
    <property type="match status" value="1"/>
</dbReference>
<dbReference type="RefSeq" id="WP_271013161.1">
    <property type="nucleotide sequence ID" value="NZ_JAQIFT010000061.1"/>
</dbReference>
<dbReference type="Pfam" id="PF00933">
    <property type="entry name" value="Glyco_hydro_3"/>
    <property type="match status" value="1"/>
</dbReference>
<dbReference type="Proteomes" id="UP001169242">
    <property type="component" value="Unassembled WGS sequence"/>
</dbReference>
<evidence type="ECO:0000313" key="3">
    <source>
        <dbReference type="EMBL" id="MDA3733283.1"/>
    </source>
</evidence>
<dbReference type="SUPFAM" id="SSF52279">
    <property type="entry name" value="Beta-D-glucan exohydrolase, C-terminal domain"/>
    <property type="match status" value="1"/>
</dbReference>
<gene>
    <name evidence="3" type="ORF">PBV87_17530</name>
</gene>